<evidence type="ECO:0000256" key="2">
    <source>
        <dbReference type="ARBA" id="ARBA00023242"/>
    </source>
</evidence>
<evidence type="ECO:0000256" key="1">
    <source>
        <dbReference type="ARBA" id="ARBA00004123"/>
    </source>
</evidence>
<dbReference type="Proteomes" id="UP000807159">
    <property type="component" value="Chromosome 6"/>
</dbReference>
<evidence type="ECO:0000313" key="5">
    <source>
        <dbReference type="Proteomes" id="UP000807159"/>
    </source>
</evidence>
<proteinExistence type="predicted"/>
<feature type="region of interest" description="Disordered" evidence="3">
    <location>
        <begin position="184"/>
        <end position="223"/>
    </location>
</feature>
<protein>
    <submittedName>
        <fullName evidence="4">Uncharacterized protein</fullName>
    </submittedName>
</protein>
<dbReference type="PANTHER" id="PTHR33172:SF91">
    <property type="entry name" value="PROTEIN OXIDATIVE STRESS 3 LIKE 5"/>
    <property type="match status" value="1"/>
</dbReference>
<organism evidence="4 5">
    <name type="scientific">Populus deltoides</name>
    <name type="common">Eastern poplar</name>
    <name type="synonym">Eastern cottonwood</name>
    <dbReference type="NCBI Taxonomy" id="3696"/>
    <lineage>
        <taxon>Eukaryota</taxon>
        <taxon>Viridiplantae</taxon>
        <taxon>Streptophyta</taxon>
        <taxon>Embryophyta</taxon>
        <taxon>Tracheophyta</taxon>
        <taxon>Spermatophyta</taxon>
        <taxon>Magnoliopsida</taxon>
        <taxon>eudicotyledons</taxon>
        <taxon>Gunneridae</taxon>
        <taxon>Pentapetalae</taxon>
        <taxon>rosids</taxon>
        <taxon>fabids</taxon>
        <taxon>Malpighiales</taxon>
        <taxon>Salicaceae</taxon>
        <taxon>Saliceae</taxon>
        <taxon>Populus</taxon>
    </lineage>
</organism>
<sequence>MEVLVGPTFSIGGDVSSNGSSFVVPPPPQEKHQVGVAPPFLFLKEEDGDGDESPISSRGGSGIQTDDLSESSSSIGAPDDSEEEEEDDDEDEDEDGVVSSKKNNVLGSLNSLEDALPIKRGLSNHFSGKSKSFTNLSEVNTINTVKELEKPENPFNKRRRILMANKWSRKSFYSWSNPKSMPLLALHEEDDDDDDDDDDPRLGAAQAQDQENKENPSGEALTQGIIARKLHERRFAKFGMKSQSCFSLSDLQEDEEDDDA</sequence>
<dbReference type="AlphaFoldDB" id="A0A8T2YG38"/>
<keyword evidence="5" id="KW-1185">Reference proteome</keyword>
<name>A0A8T2YG38_POPDE</name>
<feature type="compositionally biased region" description="Acidic residues" evidence="3">
    <location>
        <begin position="188"/>
        <end position="199"/>
    </location>
</feature>
<reference evidence="4" key="1">
    <citation type="journal article" date="2021" name="J. Hered.">
        <title>Genome Assembly of Salicaceae Populus deltoides (Eastern Cottonwood) I-69 Based on Nanopore Sequencing and Hi-C Technologies.</title>
        <authorList>
            <person name="Bai S."/>
            <person name="Wu H."/>
            <person name="Zhang J."/>
            <person name="Pan Z."/>
            <person name="Zhao W."/>
            <person name="Li Z."/>
            <person name="Tong C."/>
        </authorList>
    </citation>
    <scope>NUCLEOTIDE SEQUENCE</scope>
    <source>
        <tissue evidence="4">Leaf</tissue>
    </source>
</reference>
<evidence type="ECO:0000313" key="4">
    <source>
        <dbReference type="EMBL" id="KAH8504040.1"/>
    </source>
</evidence>
<comment type="caution">
    <text evidence="4">The sequence shown here is derived from an EMBL/GenBank/DDBJ whole genome shotgun (WGS) entry which is preliminary data.</text>
</comment>
<evidence type="ECO:0000256" key="3">
    <source>
        <dbReference type="SAM" id="MobiDB-lite"/>
    </source>
</evidence>
<accession>A0A8T2YG38</accession>
<dbReference type="EMBL" id="JACEGQ020000006">
    <property type="protein sequence ID" value="KAH8504040.1"/>
    <property type="molecule type" value="Genomic_DNA"/>
</dbReference>
<dbReference type="InterPro" id="IPR051992">
    <property type="entry name" value="OxStress_Response_Reg"/>
</dbReference>
<dbReference type="PANTHER" id="PTHR33172">
    <property type="entry name" value="OS08G0516900 PROTEIN"/>
    <property type="match status" value="1"/>
</dbReference>
<dbReference type="GO" id="GO:0005634">
    <property type="term" value="C:nucleus"/>
    <property type="evidence" value="ECO:0007669"/>
    <property type="project" value="UniProtKB-SubCell"/>
</dbReference>
<feature type="compositionally biased region" description="Acidic residues" evidence="3">
    <location>
        <begin position="79"/>
        <end position="96"/>
    </location>
</feature>
<feature type="region of interest" description="Disordered" evidence="3">
    <location>
        <begin position="1"/>
        <end position="113"/>
    </location>
</feature>
<keyword evidence="2" id="KW-0539">Nucleus</keyword>
<comment type="subcellular location">
    <subcellularLocation>
        <location evidence="1">Nucleus</location>
    </subcellularLocation>
</comment>
<feature type="compositionally biased region" description="Polar residues" evidence="3">
    <location>
        <begin position="54"/>
        <end position="75"/>
    </location>
</feature>
<gene>
    <name evidence="4" type="ORF">H0E87_011616</name>
</gene>
<dbReference type="GO" id="GO:0006950">
    <property type="term" value="P:response to stress"/>
    <property type="evidence" value="ECO:0007669"/>
    <property type="project" value="UniProtKB-ARBA"/>
</dbReference>
<feature type="compositionally biased region" description="Polar residues" evidence="3">
    <location>
        <begin position="100"/>
        <end position="111"/>
    </location>
</feature>